<evidence type="ECO:0000313" key="3">
    <source>
        <dbReference type="EMBL" id="QKJ30393.1"/>
    </source>
</evidence>
<dbReference type="PROSITE" id="PS51257">
    <property type="entry name" value="PROKAR_LIPOPROTEIN"/>
    <property type="match status" value="1"/>
</dbReference>
<evidence type="ECO:0000256" key="1">
    <source>
        <dbReference type="SAM" id="SignalP"/>
    </source>
</evidence>
<protein>
    <submittedName>
        <fullName evidence="3">PepSY-like domain-containing protein</fullName>
    </submittedName>
</protein>
<evidence type="ECO:0000259" key="2">
    <source>
        <dbReference type="Pfam" id="PF11396"/>
    </source>
</evidence>
<feature type="signal peptide" evidence="1">
    <location>
        <begin position="1"/>
        <end position="28"/>
    </location>
</feature>
<evidence type="ECO:0000313" key="4">
    <source>
        <dbReference type="Proteomes" id="UP000505355"/>
    </source>
</evidence>
<dbReference type="AlphaFoldDB" id="A0A7D4TMU6"/>
<proteinExistence type="predicted"/>
<feature type="domain" description="Putative beta-lactamase-inhibitor-like PepSY-like" evidence="2">
    <location>
        <begin position="245"/>
        <end position="306"/>
    </location>
</feature>
<feature type="chain" id="PRO_5028929095" evidence="1">
    <location>
        <begin position="29"/>
        <end position="312"/>
    </location>
</feature>
<sequence length="312" mass="33150">MKKLITIYYTLAASAAVVFALSSCNKEAVSSLSTGSSKSASTVTATTNGDLLIAATSSSSTTTTAATKDSLFLMNACPAGKRPDTVAFSALSASITTYLTTNYSGYTFQKAFKVTDKSGTVTGYVVAINYNSKPVGLKFDASGTFVAVLEQRERADHDGPGWHPGGRFDNRNGMHPDTIALSALPATIKSYFTANYATDTLLHAVVTKDTSYIVFSANKGLFATSFTSKLVFSKRVQLYPRPIKTPVLQANLPAAINTYLSATYAGYVFDKAFVEKVSGVVSKYVVLIDASGTRYAVQFDASGVFVKATTIK</sequence>
<name>A0A7D4TMU6_9SPHI</name>
<dbReference type="Gene3D" id="3.40.1420.30">
    <property type="match status" value="1"/>
</dbReference>
<dbReference type="Proteomes" id="UP000505355">
    <property type="component" value="Chromosome"/>
</dbReference>
<feature type="domain" description="Putative beta-lactamase-inhibitor-like PepSY-like" evidence="2">
    <location>
        <begin position="85"/>
        <end position="146"/>
    </location>
</feature>
<accession>A0A7D4TMU6</accession>
<dbReference type="KEGG" id="mmab:HQ865_11700"/>
<dbReference type="EMBL" id="CP054139">
    <property type="protein sequence ID" value="QKJ30393.1"/>
    <property type="molecule type" value="Genomic_DNA"/>
</dbReference>
<feature type="domain" description="Putative beta-lactamase-inhibitor-like PepSY-like" evidence="2">
    <location>
        <begin position="179"/>
        <end position="214"/>
    </location>
</feature>
<dbReference type="RefSeq" id="WP_173415068.1">
    <property type="nucleotide sequence ID" value="NZ_CP054139.1"/>
</dbReference>
<keyword evidence="4" id="KW-1185">Reference proteome</keyword>
<dbReference type="SUPFAM" id="SSF160574">
    <property type="entry name" value="BT0923-like"/>
    <property type="match status" value="1"/>
</dbReference>
<gene>
    <name evidence="3" type="ORF">HQ865_11700</name>
</gene>
<keyword evidence="1" id="KW-0732">Signal</keyword>
<organism evidence="3 4">
    <name type="scientific">Mucilaginibacter mali</name>
    <dbReference type="NCBI Taxonomy" id="2740462"/>
    <lineage>
        <taxon>Bacteria</taxon>
        <taxon>Pseudomonadati</taxon>
        <taxon>Bacteroidota</taxon>
        <taxon>Sphingobacteriia</taxon>
        <taxon>Sphingobacteriales</taxon>
        <taxon>Sphingobacteriaceae</taxon>
        <taxon>Mucilaginibacter</taxon>
    </lineage>
</organism>
<reference evidence="3 4" key="1">
    <citation type="submission" date="2020-05" db="EMBL/GenBank/DDBJ databases">
        <title>Mucilaginibacter mali sp. nov.</title>
        <authorList>
            <person name="Kim H.S."/>
            <person name="Lee K.C."/>
            <person name="Suh M.K."/>
            <person name="Kim J.-S."/>
            <person name="Han K.-I."/>
            <person name="Eom M.K."/>
            <person name="Shin Y.K."/>
            <person name="Lee J.-S."/>
        </authorList>
    </citation>
    <scope>NUCLEOTIDE SEQUENCE [LARGE SCALE GENOMIC DNA]</scope>
    <source>
        <strain evidence="3 4">G2-14</strain>
    </source>
</reference>
<dbReference type="InterPro" id="IPR021533">
    <property type="entry name" value="PepSY-like"/>
</dbReference>
<dbReference type="Pfam" id="PF11396">
    <property type="entry name" value="PepSY_like"/>
    <property type="match status" value="3"/>
</dbReference>